<feature type="binding site" evidence="7">
    <location>
        <begin position="311"/>
        <end position="315"/>
    </location>
    <ligand>
        <name>FMN</name>
        <dbReference type="ChEBI" id="CHEBI:58210"/>
    </ligand>
</feature>
<dbReference type="GO" id="GO:0016614">
    <property type="term" value="F:oxidoreductase activity, acting on CH-OH group of donors"/>
    <property type="evidence" value="ECO:0007669"/>
    <property type="project" value="UniProtKB-ARBA"/>
</dbReference>
<evidence type="ECO:0000313" key="9">
    <source>
        <dbReference type="EMBL" id="PXW55310.1"/>
    </source>
</evidence>
<keyword evidence="10" id="KW-1185">Reference proteome</keyword>
<evidence type="ECO:0000256" key="5">
    <source>
        <dbReference type="ARBA" id="ARBA00024042"/>
    </source>
</evidence>
<dbReference type="GO" id="GO:0010181">
    <property type="term" value="F:FMN binding"/>
    <property type="evidence" value="ECO:0007669"/>
    <property type="project" value="InterPro"/>
</dbReference>
<dbReference type="AlphaFoldDB" id="A0A2V3TZY1"/>
<dbReference type="PANTHER" id="PTHR10578:SF107">
    <property type="entry name" value="2-HYDROXYACID OXIDASE 1"/>
    <property type="match status" value="1"/>
</dbReference>
<protein>
    <submittedName>
        <fullName evidence="9">L-lactate dehydrogenase (Cytochrome)/4-hydroxymandelate oxidase</fullName>
    </submittedName>
</protein>
<evidence type="ECO:0000256" key="3">
    <source>
        <dbReference type="ARBA" id="ARBA00022643"/>
    </source>
</evidence>
<accession>A0A2V3TZY1</accession>
<gene>
    <name evidence="9" type="ORF">C7450_110249</name>
</gene>
<dbReference type="InterPro" id="IPR037396">
    <property type="entry name" value="FMN_HAD"/>
</dbReference>
<dbReference type="SUPFAM" id="SSF51395">
    <property type="entry name" value="FMN-linked oxidoreductases"/>
    <property type="match status" value="1"/>
</dbReference>
<keyword evidence="3 7" id="KW-0288">FMN</keyword>
<dbReference type="PIRSF" id="PIRSF000138">
    <property type="entry name" value="Al-hdrx_acd_dh"/>
    <property type="match status" value="1"/>
</dbReference>
<dbReference type="InterPro" id="IPR012133">
    <property type="entry name" value="Alpha-hydoxy_acid_DH_FMN"/>
</dbReference>
<dbReference type="EMBL" id="QJJK01000010">
    <property type="protein sequence ID" value="PXW55310.1"/>
    <property type="molecule type" value="Genomic_DNA"/>
</dbReference>
<feature type="binding site" evidence="7">
    <location>
        <begin position="84"/>
        <end position="86"/>
    </location>
    <ligand>
        <name>FMN</name>
        <dbReference type="ChEBI" id="CHEBI:58210"/>
    </ligand>
</feature>
<evidence type="ECO:0000256" key="4">
    <source>
        <dbReference type="ARBA" id="ARBA00023002"/>
    </source>
</evidence>
<dbReference type="Gene3D" id="3.20.20.70">
    <property type="entry name" value="Aldolase class I"/>
    <property type="match status" value="1"/>
</dbReference>
<dbReference type="CDD" id="cd02809">
    <property type="entry name" value="alpha_hydroxyacid_oxid_FMN"/>
    <property type="match status" value="1"/>
</dbReference>
<name>A0A2V3TZY1_9HYPH</name>
<evidence type="ECO:0000259" key="8">
    <source>
        <dbReference type="PROSITE" id="PS51349"/>
    </source>
</evidence>
<proteinExistence type="inferred from homology"/>
<evidence type="ECO:0000256" key="1">
    <source>
        <dbReference type="ARBA" id="ARBA00001917"/>
    </source>
</evidence>
<feature type="binding site" evidence="7">
    <location>
        <begin position="334"/>
        <end position="335"/>
    </location>
    <ligand>
        <name>FMN</name>
        <dbReference type="ChEBI" id="CHEBI:58210"/>
    </ligand>
</feature>
<dbReference type="RefSeq" id="WP_110376897.1">
    <property type="nucleotide sequence ID" value="NZ_JAHBRY010000003.1"/>
</dbReference>
<comment type="caution">
    <text evidence="9">The sequence shown here is derived from an EMBL/GenBank/DDBJ whole genome shotgun (WGS) entry which is preliminary data.</text>
</comment>
<dbReference type="InterPro" id="IPR000262">
    <property type="entry name" value="FMN-dep_DH"/>
</dbReference>
<feature type="binding site" evidence="7">
    <location>
        <position position="134"/>
    </location>
    <ligand>
        <name>FMN</name>
        <dbReference type="ChEBI" id="CHEBI:58210"/>
    </ligand>
</feature>
<evidence type="ECO:0000256" key="2">
    <source>
        <dbReference type="ARBA" id="ARBA00022630"/>
    </source>
</evidence>
<feature type="binding site" evidence="7">
    <location>
        <position position="171"/>
    </location>
    <ligand>
        <name>glyoxylate</name>
        <dbReference type="ChEBI" id="CHEBI:36655"/>
    </ligand>
</feature>
<dbReference type="PROSITE" id="PS51349">
    <property type="entry name" value="FMN_HYDROXY_ACID_DH_2"/>
    <property type="match status" value="1"/>
</dbReference>
<keyword evidence="4" id="KW-0560">Oxidoreductase</keyword>
<feature type="binding site" evidence="7">
    <location>
        <position position="256"/>
    </location>
    <ligand>
        <name>FMN</name>
        <dbReference type="ChEBI" id="CHEBI:58210"/>
    </ligand>
</feature>
<comment type="cofactor">
    <cofactor evidence="1">
        <name>FMN</name>
        <dbReference type="ChEBI" id="CHEBI:58210"/>
    </cofactor>
</comment>
<dbReference type="PROSITE" id="PS00557">
    <property type="entry name" value="FMN_HYDROXY_ACID_DH_1"/>
    <property type="match status" value="1"/>
</dbReference>
<dbReference type="OrthoDB" id="9770452at2"/>
<dbReference type="InterPro" id="IPR008259">
    <property type="entry name" value="FMN_hydac_DH_AS"/>
</dbReference>
<dbReference type="Pfam" id="PF01070">
    <property type="entry name" value="FMN_dh"/>
    <property type="match status" value="1"/>
</dbReference>
<feature type="binding site" evidence="7">
    <location>
        <position position="113"/>
    </location>
    <ligand>
        <name>FMN</name>
        <dbReference type="ChEBI" id="CHEBI:58210"/>
    </ligand>
</feature>
<feature type="binding site" evidence="7">
    <location>
        <position position="162"/>
    </location>
    <ligand>
        <name>FMN</name>
        <dbReference type="ChEBI" id="CHEBI:58210"/>
    </ligand>
</feature>
<dbReference type="Proteomes" id="UP000248021">
    <property type="component" value="Unassembled WGS sequence"/>
</dbReference>
<reference evidence="9 10" key="1">
    <citation type="submission" date="2018-05" db="EMBL/GenBank/DDBJ databases">
        <title>Genomic Encyclopedia of Type Strains, Phase IV (KMG-IV): sequencing the most valuable type-strain genomes for metagenomic binning, comparative biology and taxonomic classification.</title>
        <authorList>
            <person name="Goeker M."/>
        </authorList>
    </citation>
    <scope>NUCLEOTIDE SEQUENCE [LARGE SCALE GENOMIC DNA]</scope>
    <source>
        <strain evidence="9 10">DSM 6462</strain>
    </source>
</reference>
<feature type="binding site" evidence="7">
    <location>
        <position position="278"/>
    </location>
    <ligand>
        <name>FMN</name>
        <dbReference type="ChEBI" id="CHEBI:58210"/>
    </ligand>
</feature>
<dbReference type="FunFam" id="3.20.20.70:FF:000029">
    <property type="entry name" value="L-lactate dehydrogenase"/>
    <property type="match status" value="1"/>
</dbReference>
<sequence>MKAARARAELVSVDDYSKAAHRVLPRMIDDFVRGGALDERTLARNAAGFDDLWLRARSFSAASQVELGTTVLGSPITLPVMTAPTGASGLLWPGGEAATGRATAACGTIMQVSAGSLQSMEDIAAGSQGPKWLQLFLYKDRGLTTEFLQRAKAAGYRAIMVTTDCPVHGRRERDSRNGFTMERRIRFSRLVDTALRYRWWLRMAGAPQFSLRNFEGRATGGLVDMAAYIASVLDPDVTWADLDWLRGQWDGPLVIKGILHPDDARQAVAAGVDGIQVSNHGGRQLDGTLATIDALPAVVDAVAGKVPVLLDGGVRRGTDVIKALALGAAACAIGRSHLWGLAVAGERGVAAVLDILAAEMRNAMMIGGWRSVADLRRVSVCQLRRPDFQRELMNA</sequence>
<dbReference type="InterPro" id="IPR013785">
    <property type="entry name" value="Aldolase_TIM"/>
</dbReference>
<feature type="domain" description="FMN hydroxy acid dehydrogenase" evidence="8">
    <location>
        <begin position="5"/>
        <end position="385"/>
    </location>
</feature>
<evidence type="ECO:0000256" key="6">
    <source>
        <dbReference type="PIRSR" id="PIRSR000138-1"/>
    </source>
</evidence>
<organism evidence="9 10">
    <name type="scientific">Chelatococcus asaccharovorans</name>
    <dbReference type="NCBI Taxonomy" id="28210"/>
    <lineage>
        <taxon>Bacteria</taxon>
        <taxon>Pseudomonadati</taxon>
        <taxon>Pseudomonadota</taxon>
        <taxon>Alphaproteobacteria</taxon>
        <taxon>Hyphomicrobiales</taxon>
        <taxon>Chelatococcaceae</taxon>
        <taxon>Chelatococcus</taxon>
    </lineage>
</organism>
<evidence type="ECO:0000313" key="10">
    <source>
        <dbReference type="Proteomes" id="UP000248021"/>
    </source>
</evidence>
<feature type="active site" description="Proton acceptor" evidence="6">
    <location>
        <position position="280"/>
    </location>
</feature>
<dbReference type="PANTHER" id="PTHR10578">
    <property type="entry name" value="S -2-HYDROXY-ACID OXIDASE-RELATED"/>
    <property type="match status" value="1"/>
</dbReference>
<evidence type="ECO:0000256" key="7">
    <source>
        <dbReference type="PIRSR" id="PIRSR000138-2"/>
    </source>
</evidence>
<keyword evidence="2 7" id="KW-0285">Flavoprotein</keyword>
<comment type="similarity">
    <text evidence="5">Belongs to the FMN-dependent alpha-hydroxy acid dehydrogenase family.</text>
</comment>
<feature type="binding site" evidence="7">
    <location>
        <position position="280"/>
    </location>
    <ligand>
        <name>glyoxylate</name>
        <dbReference type="ChEBI" id="CHEBI:36655"/>
    </ligand>
</feature>
<feature type="binding site" evidence="7">
    <location>
        <position position="283"/>
    </location>
    <ligand>
        <name>glyoxylate</name>
        <dbReference type="ChEBI" id="CHEBI:36655"/>
    </ligand>
</feature>